<dbReference type="SUPFAM" id="SSF53807">
    <property type="entry name" value="Helical backbone' metal receptor"/>
    <property type="match status" value="1"/>
</dbReference>
<feature type="domain" description="Fe/B12 periplasmic-binding" evidence="3">
    <location>
        <begin position="30"/>
        <end position="281"/>
    </location>
</feature>
<gene>
    <name evidence="4" type="ORF">H9K76_08485</name>
</gene>
<organism evidence="4 5">
    <name type="scientific">Diaphorobacter ruginosibacter</name>
    <dbReference type="NCBI Taxonomy" id="1715720"/>
    <lineage>
        <taxon>Bacteria</taxon>
        <taxon>Pseudomonadati</taxon>
        <taxon>Pseudomonadota</taxon>
        <taxon>Betaproteobacteria</taxon>
        <taxon>Burkholderiales</taxon>
        <taxon>Comamonadaceae</taxon>
        <taxon>Diaphorobacter</taxon>
    </lineage>
</organism>
<accession>A0A7G9RTA3</accession>
<dbReference type="Proteomes" id="UP000515811">
    <property type="component" value="Chromosome"/>
</dbReference>
<keyword evidence="1 2" id="KW-0732">Signal</keyword>
<keyword evidence="5" id="KW-1185">Reference proteome</keyword>
<dbReference type="Pfam" id="PF01497">
    <property type="entry name" value="Peripla_BP_2"/>
    <property type="match status" value="1"/>
</dbReference>
<evidence type="ECO:0000259" key="3">
    <source>
        <dbReference type="PROSITE" id="PS50983"/>
    </source>
</evidence>
<dbReference type="EMBL" id="CP060714">
    <property type="protein sequence ID" value="QNN58828.1"/>
    <property type="molecule type" value="Genomic_DNA"/>
</dbReference>
<dbReference type="AlphaFoldDB" id="A0A7G9RTA3"/>
<feature type="signal peptide" evidence="2">
    <location>
        <begin position="1"/>
        <end position="26"/>
    </location>
</feature>
<dbReference type="NCBIfam" id="NF038402">
    <property type="entry name" value="TroA_like"/>
    <property type="match status" value="1"/>
</dbReference>
<proteinExistence type="predicted"/>
<dbReference type="PANTHER" id="PTHR30535:SF34">
    <property type="entry name" value="MOLYBDATE-BINDING PROTEIN MOLA"/>
    <property type="match status" value="1"/>
</dbReference>
<evidence type="ECO:0000313" key="4">
    <source>
        <dbReference type="EMBL" id="QNN58828.1"/>
    </source>
</evidence>
<name>A0A7G9RTA3_9BURK</name>
<sequence>MNIHLHRIVAGTLACASAVSASSGQAAPLRVVSLQPSLTEMVCALDACDGLVGIDRYSNWPQTVQTLPRVGGLSDAQVEMIMALKPDLVLLRPLNRAADRLKALGLNVLPVDATSHGELRLQMEVVARALGKPGTGEALWKKIDQRVEAIRAKVPPHWRGKRVYFEVHGGHAAASESSFIGETLSRLGLKNVVPASMGLFPKLGPEFALRANPDLLISTNAYGTPAIADRPGWSYMPAVKQGRACRISSERFDVIARPGPRIDEAAQEILNCLLEIDQRAAGPALMR</sequence>
<evidence type="ECO:0000313" key="5">
    <source>
        <dbReference type="Proteomes" id="UP000515811"/>
    </source>
</evidence>
<dbReference type="PROSITE" id="PS50983">
    <property type="entry name" value="FE_B12_PBP"/>
    <property type="match status" value="1"/>
</dbReference>
<feature type="chain" id="PRO_5029003255" evidence="2">
    <location>
        <begin position="27"/>
        <end position="287"/>
    </location>
</feature>
<dbReference type="Gene3D" id="3.40.50.1980">
    <property type="entry name" value="Nitrogenase molybdenum iron protein domain"/>
    <property type="match status" value="2"/>
</dbReference>
<evidence type="ECO:0000256" key="2">
    <source>
        <dbReference type="SAM" id="SignalP"/>
    </source>
</evidence>
<dbReference type="GO" id="GO:0071281">
    <property type="term" value="P:cellular response to iron ion"/>
    <property type="evidence" value="ECO:0007669"/>
    <property type="project" value="TreeGrafter"/>
</dbReference>
<dbReference type="InterPro" id="IPR002491">
    <property type="entry name" value="ABC_transptr_periplasmic_BD"/>
</dbReference>
<dbReference type="KEGG" id="drg:H9K76_08485"/>
<dbReference type="InterPro" id="IPR054828">
    <property type="entry name" value="Vit_B12_bind_prot"/>
</dbReference>
<dbReference type="PANTHER" id="PTHR30535">
    <property type="entry name" value="VITAMIN B12-BINDING PROTEIN"/>
    <property type="match status" value="1"/>
</dbReference>
<protein>
    <submittedName>
        <fullName evidence="4">ABC transporter substrate-binding protein</fullName>
    </submittedName>
</protein>
<reference evidence="4 5" key="1">
    <citation type="submission" date="2020-08" db="EMBL/GenBank/DDBJ databases">
        <title>Genome sequence of Diaphorobacter ruginosibacter DSM 27467T.</title>
        <authorList>
            <person name="Hyun D.-W."/>
            <person name="Bae J.-W."/>
        </authorList>
    </citation>
    <scope>NUCLEOTIDE SEQUENCE [LARGE SCALE GENOMIC DNA]</scope>
    <source>
        <strain evidence="4 5">DSM 27467</strain>
    </source>
</reference>
<dbReference type="RefSeq" id="WP_187599531.1">
    <property type="nucleotide sequence ID" value="NZ_CP060714.1"/>
</dbReference>
<dbReference type="InterPro" id="IPR050902">
    <property type="entry name" value="ABC_Transporter_SBP"/>
</dbReference>
<evidence type="ECO:0000256" key="1">
    <source>
        <dbReference type="ARBA" id="ARBA00022729"/>
    </source>
</evidence>